<evidence type="ECO:0000313" key="5">
    <source>
        <dbReference type="Proteomes" id="UP000016943"/>
    </source>
</evidence>
<sequence>MRAFVQREIKPNVGRWFENAELPTEIFSKLASEGLFGMHLKGYGCAGLSAPQYGLAMQELEAGDSGIRLVLLLSAVRL</sequence>
<dbReference type="Gene3D" id="1.10.540.10">
    <property type="entry name" value="Acyl-CoA dehydrogenase/oxidase, N-terminal domain"/>
    <property type="match status" value="1"/>
</dbReference>
<evidence type="ECO:0000256" key="2">
    <source>
        <dbReference type="ARBA" id="ARBA00023002"/>
    </source>
</evidence>
<evidence type="ECO:0000313" key="4">
    <source>
        <dbReference type="EMBL" id="AGU15429.1"/>
    </source>
</evidence>
<accession>U3GVR7</accession>
<keyword evidence="2" id="KW-0560">Oxidoreductase</keyword>
<dbReference type="PANTHER" id="PTHR42807:SF1">
    <property type="entry name" value="GLUTARYL-COA DEHYDROGENASE, MITOCHONDRIAL"/>
    <property type="match status" value="1"/>
</dbReference>
<evidence type="ECO:0000256" key="1">
    <source>
        <dbReference type="ARBA" id="ARBA00022946"/>
    </source>
</evidence>
<dbReference type="GO" id="GO:0000062">
    <property type="term" value="F:fatty-acyl-CoA binding"/>
    <property type="evidence" value="ECO:0007669"/>
    <property type="project" value="TreeGrafter"/>
</dbReference>
<dbReference type="PATRIC" id="fig|1348662.3.peg.1280"/>
<dbReference type="GO" id="GO:0046949">
    <property type="term" value="P:fatty-acyl-CoA biosynthetic process"/>
    <property type="evidence" value="ECO:0007669"/>
    <property type="project" value="TreeGrafter"/>
</dbReference>
<organism evidence="4 5">
    <name type="scientific">Corynebacterium argentoratense DSM 44202</name>
    <dbReference type="NCBI Taxonomy" id="1348662"/>
    <lineage>
        <taxon>Bacteria</taxon>
        <taxon>Bacillati</taxon>
        <taxon>Actinomycetota</taxon>
        <taxon>Actinomycetes</taxon>
        <taxon>Mycobacteriales</taxon>
        <taxon>Corynebacteriaceae</taxon>
        <taxon>Corynebacterium</taxon>
    </lineage>
</organism>
<keyword evidence="5" id="KW-1185">Reference proteome</keyword>
<dbReference type="GO" id="GO:0033539">
    <property type="term" value="P:fatty acid beta-oxidation using acyl-CoA dehydrogenase"/>
    <property type="evidence" value="ECO:0007669"/>
    <property type="project" value="TreeGrafter"/>
</dbReference>
<dbReference type="InterPro" id="IPR037069">
    <property type="entry name" value="AcylCoA_DH/ox_N_sf"/>
</dbReference>
<dbReference type="GO" id="GO:0050660">
    <property type="term" value="F:flavin adenine dinucleotide binding"/>
    <property type="evidence" value="ECO:0007669"/>
    <property type="project" value="InterPro"/>
</dbReference>
<dbReference type="eggNOG" id="COG1960">
    <property type="taxonomic scope" value="Bacteria"/>
</dbReference>
<dbReference type="AlphaFoldDB" id="U3GVR7"/>
<dbReference type="InterPro" id="IPR013786">
    <property type="entry name" value="AcylCoA_DH/ox_N"/>
</dbReference>
<dbReference type="InterPro" id="IPR052033">
    <property type="entry name" value="Glutaryl-CoA_DH_mitochondrial"/>
</dbReference>
<proteinExistence type="predicted"/>
<gene>
    <name evidence="4" type="ORF">CARG_06525</name>
</gene>
<name>U3GVR7_9CORY</name>
<protein>
    <recommendedName>
        <fullName evidence="3">Acyl-CoA dehydrogenase/oxidase N-terminal domain-containing protein</fullName>
    </recommendedName>
</protein>
<dbReference type="SUPFAM" id="SSF56645">
    <property type="entry name" value="Acyl-CoA dehydrogenase NM domain-like"/>
    <property type="match status" value="1"/>
</dbReference>
<dbReference type="HOGENOM" id="CLU_2615974_0_0_11"/>
<keyword evidence="1" id="KW-0809">Transit peptide</keyword>
<evidence type="ECO:0000259" key="3">
    <source>
        <dbReference type="Pfam" id="PF02771"/>
    </source>
</evidence>
<dbReference type="GO" id="GO:0004361">
    <property type="term" value="F:glutaryl-CoA dehydrogenase activity"/>
    <property type="evidence" value="ECO:0007669"/>
    <property type="project" value="TreeGrafter"/>
</dbReference>
<dbReference type="Pfam" id="PF02771">
    <property type="entry name" value="Acyl-CoA_dh_N"/>
    <property type="match status" value="1"/>
</dbReference>
<dbReference type="EMBL" id="CP006365">
    <property type="protein sequence ID" value="AGU15429.1"/>
    <property type="molecule type" value="Genomic_DNA"/>
</dbReference>
<feature type="domain" description="Acyl-CoA dehydrogenase/oxidase N-terminal" evidence="3">
    <location>
        <begin position="1"/>
        <end position="72"/>
    </location>
</feature>
<dbReference type="Proteomes" id="UP000016943">
    <property type="component" value="Chromosome"/>
</dbReference>
<dbReference type="PANTHER" id="PTHR42807">
    <property type="entry name" value="GLUTARYL-COA DEHYDROGENASE, MITOCHONDRIAL"/>
    <property type="match status" value="1"/>
</dbReference>
<dbReference type="KEGG" id="caz:CARG_06525"/>
<reference evidence="4 5" key="1">
    <citation type="journal article" date="2013" name="Genome Announc.">
        <title>Whole-Genome Sequence of the Clinical Strain Corynebacterium argentoratense DSM 44202, Isolated from a Human Throat Specimen.</title>
        <authorList>
            <person name="Bomholt C."/>
            <person name="Glaub A."/>
            <person name="Gravermann K."/>
            <person name="Albersmeier A."/>
            <person name="Brinkrolf K."/>
            <person name="Ruckert C."/>
            <person name="Tauch A."/>
        </authorList>
    </citation>
    <scope>NUCLEOTIDE SEQUENCE [LARGE SCALE GENOMIC DNA]</scope>
    <source>
        <strain evidence="4">DSM 44202</strain>
    </source>
</reference>
<dbReference type="InterPro" id="IPR009100">
    <property type="entry name" value="AcylCoA_DH/oxidase_NM_dom_sf"/>
</dbReference>
<dbReference type="STRING" id="1348662.CARG_06525"/>